<proteinExistence type="predicted"/>
<comment type="caution">
    <text evidence="1">The sequence shown here is derived from an EMBL/GenBank/DDBJ whole genome shotgun (WGS) entry which is preliminary data.</text>
</comment>
<protein>
    <submittedName>
        <fullName evidence="1">Uncharacterized protein</fullName>
    </submittedName>
</protein>
<name>A0A218WVA1_PUNGR</name>
<dbReference type="Proteomes" id="UP000197138">
    <property type="component" value="Unassembled WGS sequence"/>
</dbReference>
<dbReference type="AlphaFoldDB" id="A0A218WVA1"/>
<dbReference type="EMBL" id="MTKT01003016">
    <property type="protein sequence ID" value="OWM76754.1"/>
    <property type="molecule type" value="Genomic_DNA"/>
</dbReference>
<reference evidence="2" key="1">
    <citation type="journal article" date="2017" name="Plant J.">
        <title>The pomegranate (Punica granatum L.) genome and the genomics of punicalagin biosynthesis.</title>
        <authorList>
            <person name="Qin G."/>
            <person name="Xu C."/>
            <person name="Ming R."/>
            <person name="Tang H."/>
            <person name="Guyot R."/>
            <person name="Kramer E.M."/>
            <person name="Hu Y."/>
            <person name="Yi X."/>
            <person name="Qi Y."/>
            <person name="Xu X."/>
            <person name="Gao Z."/>
            <person name="Pan H."/>
            <person name="Jian J."/>
            <person name="Tian Y."/>
            <person name="Yue Z."/>
            <person name="Xu Y."/>
        </authorList>
    </citation>
    <scope>NUCLEOTIDE SEQUENCE [LARGE SCALE GENOMIC DNA]</scope>
    <source>
        <strain evidence="2">cv. Dabenzi</strain>
    </source>
</reference>
<evidence type="ECO:0000313" key="1">
    <source>
        <dbReference type="EMBL" id="OWM76754.1"/>
    </source>
</evidence>
<gene>
    <name evidence="1" type="ORF">CDL15_Pgr004966</name>
</gene>
<organism evidence="1 2">
    <name type="scientific">Punica granatum</name>
    <name type="common">Pomegranate</name>
    <dbReference type="NCBI Taxonomy" id="22663"/>
    <lineage>
        <taxon>Eukaryota</taxon>
        <taxon>Viridiplantae</taxon>
        <taxon>Streptophyta</taxon>
        <taxon>Embryophyta</taxon>
        <taxon>Tracheophyta</taxon>
        <taxon>Spermatophyta</taxon>
        <taxon>Magnoliopsida</taxon>
        <taxon>eudicotyledons</taxon>
        <taxon>Gunneridae</taxon>
        <taxon>Pentapetalae</taxon>
        <taxon>rosids</taxon>
        <taxon>malvids</taxon>
        <taxon>Myrtales</taxon>
        <taxon>Lythraceae</taxon>
        <taxon>Punica</taxon>
    </lineage>
</organism>
<accession>A0A218WVA1</accession>
<sequence>MSMPMPMPMPMSMPMPMPVSSTKSMSVMPVPVMMSTCMSMGTVHELPQKNIPSSVPEVMTVPAMAPQAKMLAEPYTMIPAVHMTHTSTTPYMSFTVGKVLVMLMVMVVSLMRQSHRPCPDLPNVCTAMFSERKRKDVTRTIDYERENLC</sequence>
<evidence type="ECO:0000313" key="2">
    <source>
        <dbReference type="Proteomes" id="UP000197138"/>
    </source>
</evidence>